<dbReference type="InterPro" id="IPR056743">
    <property type="entry name" value="TRM5-TYW2-like_MTfase"/>
</dbReference>
<dbReference type="GO" id="GO:0030488">
    <property type="term" value="P:tRNA methylation"/>
    <property type="evidence" value="ECO:0007669"/>
    <property type="project" value="TreeGrafter"/>
</dbReference>
<sequence length="410" mass="45630">MRSKRYNPYALLAAVVVAIVLFLLKRLGPVIIPVLKDVLLRLRGGSSGSKKVCANKGGPSANDATENEKKKKAPKPKVTLGDNVRKLGFDLTDDVIQRVFPRRYELHDHVVVVKMNNGVELSDFLPLAAAFAASLHHSVDVVVADTEGIAGELRKPVHSVVYKKDGPIGGTQLRLVHKYVTKRFKGKTILGDSIDEDEVQSLERLVESPTFTVHVENDVKYCFDVMRVMFCSGNTTERMHFSEVHAPGERVVDMFSGIGYFTLPLAMRGGVKEIIALEKNPDSCWYLRLNTLINGVGDKVKIFNGDNRVETGKTYEGQCDRVLMGYIPTCEEFLPRAYSFLRKGSKPNSRVGVIHYHFNSGEKKEAHSCAYGHVVAQLGEDVAGTFTIELRQVKSYSPRTWHYVADVAFS</sequence>
<organism evidence="6 7">
    <name type="scientific">Bodo saltans</name>
    <name type="common">Flagellated protozoan</name>
    <dbReference type="NCBI Taxonomy" id="75058"/>
    <lineage>
        <taxon>Eukaryota</taxon>
        <taxon>Discoba</taxon>
        <taxon>Euglenozoa</taxon>
        <taxon>Kinetoplastea</taxon>
        <taxon>Metakinetoplastina</taxon>
        <taxon>Eubodonida</taxon>
        <taxon>Bodonidae</taxon>
        <taxon>Bodo</taxon>
    </lineage>
</organism>
<reference evidence="7" key="1">
    <citation type="submission" date="2015-09" db="EMBL/GenBank/DDBJ databases">
        <authorList>
            <consortium name="Pathogen Informatics"/>
        </authorList>
    </citation>
    <scope>NUCLEOTIDE SEQUENCE [LARGE SCALE GENOMIC DNA]</scope>
    <source>
        <strain evidence="7">Lake Konstanz</strain>
    </source>
</reference>
<keyword evidence="3" id="KW-0819">tRNA processing</keyword>
<evidence type="ECO:0000259" key="5">
    <source>
        <dbReference type="PROSITE" id="PS51684"/>
    </source>
</evidence>
<dbReference type="CDD" id="cd02440">
    <property type="entry name" value="AdoMet_MTases"/>
    <property type="match status" value="1"/>
</dbReference>
<dbReference type="OMA" id="VHYHFLA"/>
<feature type="domain" description="SAM-dependent methyltransferase TRM5/TYW2-type" evidence="5">
    <location>
        <begin position="104"/>
        <end position="410"/>
    </location>
</feature>
<dbReference type="PANTHER" id="PTHR23245:SF41">
    <property type="entry name" value="TRNA(PHE) (4-DEMETHYLWYOSINE(37)-C(7)) AMINOCARBOXYPROPYLTRANSFERASE"/>
    <property type="match status" value="1"/>
</dbReference>
<dbReference type="EMBL" id="CYKH01001740">
    <property type="protein sequence ID" value="CUG89453.1"/>
    <property type="molecule type" value="Genomic_DNA"/>
</dbReference>
<dbReference type="Pfam" id="PF02475">
    <property type="entry name" value="TRM5-TYW2_MTfase"/>
    <property type="match status" value="1"/>
</dbReference>
<dbReference type="InterPro" id="IPR029063">
    <property type="entry name" value="SAM-dependent_MTases_sf"/>
</dbReference>
<keyword evidence="7" id="KW-1185">Reference proteome</keyword>
<accession>A0A0S4JHI6</accession>
<protein>
    <submittedName>
        <fullName evidence="6">Membrane-associated protein, putative</fullName>
    </submittedName>
</protein>
<dbReference type="Proteomes" id="UP000051952">
    <property type="component" value="Unassembled WGS sequence"/>
</dbReference>
<evidence type="ECO:0000256" key="2">
    <source>
        <dbReference type="ARBA" id="ARBA00022691"/>
    </source>
</evidence>
<dbReference type="PANTHER" id="PTHR23245">
    <property type="entry name" value="TRNA METHYLTRANSFERASE"/>
    <property type="match status" value="1"/>
</dbReference>
<dbReference type="InterPro" id="IPR030382">
    <property type="entry name" value="MeTrfase_TRM5/TYW2"/>
</dbReference>
<dbReference type="VEuPathDB" id="TriTrypDB:BSAL_21135"/>
<gene>
    <name evidence="6" type="ORF">BSAL_21135</name>
</gene>
<dbReference type="Gene3D" id="3.40.50.150">
    <property type="entry name" value="Vaccinia Virus protein VP39"/>
    <property type="match status" value="1"/>
</dbReference>
<feature type="region of interest" description="Disordered" evidence="4">
    <location>
        <begin position="46"/>
        <end position="76"/>
    </location>
</feature>
<evidence type="ECO:0000313" key="7">
    <source>
        <dbReference type="Proteomes" id="UP000051952"/>
    </source>
</evidence>
<dbReference type="PROSITE" id="PS51684">
    <property type="entry name" value="SAM_MT_TRM5_TYW2"/>
    <property type="match status" value="1"/>
</dbReference>
<dbReference type="OrthoDB" id="263283at2759"/>
<name>A0A0S4JHI6_BODSA</name>
<evidence type="ECO:0000313" key="6">
    <source>
        <dbReference type="EMBL" id="CUG89453.1"/>
    </source>
</evidence>
<keyword evidence="2" id="KW-0949">S-adenosyl-L-methionine</keyword>
<dbReference type="GO" id="GO:0008175">
    <property type="term" value="F:tRNA methyltransferase activity"/>
    <property type="evidence" value="ECO:0007669"/>
    <property type="project" value="TreeGrafter"/>
</dbReference>
<dbReference type="SUPFAM" id="SSF53335">
    <property type="entry name" value="S-adenosyl-L-methionine-dependent methyltransferases"/>
    <property type="match status" value="1"/>
</dbReference>
<dbReference type="AlphaFoldDB" id="A0A0S4JHI6"/>
<proteinExistence type="predicted"/>
<evidence type="ECO:0000256" key="4">
    <source>
        <dbReference type="SAM" id="MobiDB-lite"/>
    </source>
</evidence>
<dbReference type="GO" id="GO:0005737">
    <property type="term" value="C:cytoplasm"/>
    <property type="evidence" value="ECO:0007669"/>
    <property type="project" value="TreeGrafter"/>
</dbReference>
<evidence type="ECO:0000256" key="1">
    <source>
        <dbReference type="ARBA" id="ARBA00022679"/>
    </source>
</evidence>
<evidence type="ECO:0000256" key="3">
    <source>
        <dbReference type="ARBA" id="ARBA00022694"/>
    </source>
</evidence>
<keyword evidence="1" id="KW-0808">Transferase</keyword>